<accession>A0A914EEZ9</accession>
<evidence type="ECO:0000313" key="9">
    <source>
        <dbReference type="WBParaSite" id="ACRNAN_scaffold76.g19562.t1"/>
    </source>
</evidence>
<evidence type="ECO:0000256" key="2">
    <source>
        <dbReference type="ARBA" id="ARBA00006648"/>
    </source>
</evidence>
<dbReference type="PANTHER" id="PTHR31418">
    <property type="entry name" value="FATTY-ACID AND RETINOL-BINDING PROTEIN 1"/>
    <property type="match status" value="1"/>
</dbReference>
<comment type="similarity">
    <text evidence="2">Belongs to the fatty-acid and retinol-binding protein (FARBP) family.</text>
</comment>
<comment type="subcellular location">
    <subcellularLocation>
        <location evidence="1">Secreted</location>
    </subcellularLocation>
</comment>
<feature type="coiled-coil region" evidence="7">
    <location>
        <begin position="93"/>
        <end position="120"/>
    </location>
</feature>
<evidence type="ECO:0000256" key="5">
    <source>
        <dbReference type="ARBA" id="ARBA00023054"/>
    </source>
</evidence>
<keyword evidence="6" id="KW-0446">Lipid-binding</keyword>
<dbReference type="Pfam" id="PF05823">
    <property type="entry name" value="Gp-FAR-1"/>
    <property type="match status" value="1"/>
</dbReference>
<dbReference type="PANTHER" id="PTHR31418:SF3">
    <property type="entry name" value="FATTY ACID_RETINOL BINDING PROTEIN"/>
    <property type="match status" value="1"/>
</dbReference>
<dbReference type="AlphaFoldDB" id="A0A914EEZ9"/>
<sequence>MFPAGPKIIFCFVQKDVFRTPLIEKKGAFEMRSLIVIAALVACIYGATLPLNFNQLPEQFKEFVPEEVKNFYAELTDEDKAILKEVAAQHDTFENEDQALEALKAKSEKLYNKANDLRNLVKNKIDSLNPEAKTFVTNIIEKLRSLRPKGDEKPNLNKLKESAKEVIEQYKALSDDAKNNLKETFPKITGIISNEKFQKLAKGLLDGPAN</sequence>
<dbReference type="GO" id="GO:0008289">
    <property type="term" value="F:lipid binding"/>
    <property type="evidence" value="ECO:0007669"/>
    <property type="project" value="UniProtKB-KW"/>
</dbReference>
<dbReference type="WBParaSite" id="ACRNAN_scaffold76.g19562.t1">
    <property type="protein sequence ID" value="ACRNAN_scaffold76.g19562.t1"/>
    <property type="gene ID" value="ACRNAN_scaffold76.g19562"/>
</dbReference>
<keyword evidence="5 7" id="KW-0175">Coiled coil</keyword>
<proteinExistence type="inferred from homology"/>
<evidence type="ECO:0000256" key="6">
    <source>
        <dbReference type="ARBA" id="ARBA00023121"/>
    </source>
</evidence>
<organism evidence="8 9">
    <name type="scientific">Acrobeloides nanus</name>
    <dbReference type="NCBI Taxonomy" id="290746"/>
    <lineage>
        <taxon>Eukaryota</taxon>
        <taxon>Metazoa</taxon>
        <taxon>Ecdysozoa</taxon>
        <taxon>Nematoda</taxon>
        <taxon>Chromadorea</taxon>
        <taxon>Rhabditida</taxon>
        <taxon>Tylenchina</taxon>
        <taxon>Cephalobomorpha</taxon>
        <taxon>Cephaloboidea</taxon>
        <taxon>Cephalobidae</taxon>
        <taxon>Acrobeloides</taxon>
    </lineage>
</organism>
<reference evidence="9" key="1">
    <citation type="submission" date="2022-11" db="UniProtKB">
        <authorList>
            <consortium name="WormBaseParasite"/>
        </authorList>
    </citation>
    <scope>IDENTIFICATION</scope>
</reference>
<keyword evidence="4" id="KW-0732">Signal</keyword>
<protein>
    <submittedName>
        <fullName evidence="9">Fatty-acid and retinol-binding protein 1</fullName>
    </submittedName>
</protein>
<dbReference type="Gene3D" id="1.20.120.1100">
    <property type="match status" value="1"/>
</dbReference>
<evidence type="ECO:0000256" key="3">
    <source>
        <dbReference type="ARBA" id="ARBA00022525"/>
    </source>
</evidence>
<dbReference type="InterPro" id="IPR008632">
    <property type="entry name" value="Gp-FAR-1"/>
</dbReference>
<keyword evidence="8" id="KW-1185">Reference proteome</keyword>
<evidence type="ECO:0000256" key="4">
    <source>
        <dbReference type="ARBA" id="ARBA00022729"/>
    </source>
</evidence>
<keyword evidence="3" id="KW-0964">Secreted</keyword>
<dbReference type="GO" id="GO:0005576">
    <property type="term" value="C:extracellular region"/>
    <property type="evidence" value="ECO:0007669"/>
    <property type="project" value="UniProtKB-SubCell"/>
</dbReference>
<evidence type="ECO:0000313" key="8">
    <source>
        <dbReference type="Proteomes" id="UP000887540"/>
    </source>
</evidence>
<evidence type="ECO:0000256" key="1">
    <source>
        <dbReference type="ARBA" id="ARBA00004613"/>
    </source>
</evidence>
<name>A0A914EEZ9_9BILA</name>
<evidence type="ECO:0000256" key="7">
    <source>
        <dbReference type="SAM" id="Coils"/>
    </source>
</evidence>
<dbReference type="Proteomes" id="UP000887540">
    <property type="component" value="Unplaced"/>
</dbReference>